<reference evidence="5" key="1">
    <citation type="journal article" date="2023" name="PhytoFront">
        <title>Draft Genome Resources of Seven Strains of Tilletia horrida, Causal Agent of Kernel Smut of Rice.</title>
        <authorList>
            <person name="Khanal S."/>
            <person name="Antony Babu S."/>
            <person name="Zhou X.G."/>
        </authorList>
    </citation>
    <scope>NUCLEOTIDE SEQUENCE</scope>
    <source>
        <strain evidence="5">TX3</strain>
    </source>
</reference>
<gene>
    <name evidence="3 5" type="primary">CTU2</name>
    <name evidence="3" type="synonym">NCS2</name>
    <name evidence="5" type="ORF">OC842_004523</name>
</gene>
<dbReference type="GO" id="GO:0002143">
    <property type="term" value="P:tRNA wobble position uridine thiolation"/>
    <property type="evidence" value="ECO:0007669"/>
    <property type="project" value="TreeGrafter"/>
</dbReference>
<evidence type="ECO:0000313" key="5">
    <source>
        <dbReference type="EMBL" id="KAK0528531.1"/>
    </source>
</evidence>
<dbReference type="Gene3D" id="3.40.50.620">
    <property type="entry name" value="HUPs"/>
    <property type="match status" value="1"/>
</dbReference>
<dbReference type="InterPro" id="IPR014729">
    <property type="entry name" value="Rossmann-like_a/b/a_fold"/>
</dbReference>
<proteinExistence type="inferred from homology"/>
<feature type="compositionally biased region" description="Basic and acidic residues" evidence="4">
    <location>
        <begin position="456"/>
        <end position="469"/>
    </location>
</feature>
<dbReference type="InterPro" id="IPR019407">
    <property type="entry name" value="CTU2"/>
</dbReference>
<dbReference type="GO" id="GO:0005829">
    <property type="term" value="C:cytosol"/>
    <property type="evidence" value="ECO:0007669"/>
    <property type="project" value="TreeGrafter"/>
</dbReference>
<organism evidence="5 6">
    <name type="scientific">Tilletia horrida</name>
    <dbReference type="NCBI Taxonomy" id="155126"/>
    <lineage>
        <taxon>Eukaryota</taxon>
        <taxon>Fungi</taxon>
        <taxon>Dikarya</taxon>
        <taxon>Basidiomycota</taxon>
        <taxon>Ustilaginomycotina</taxon>
        <taxon>Exobasidiomycetes</taxon>
        <taxon>Tilletiales</taxon>
        <taxon>Tilletiaceae</taxon>
        <taxon>Tilletia</taxon>
    </lineage>
</organism>
<evidence type="ECO:0000256" key="3">
    <source>
        <dbReference type="HAMAP-Rule" id="MF_03054"/>
    </source>
</evidence>
<comment type="caution">
    <text evidence="5">The sequence shown here is derived from an EMBL/GenBank/DDBJ whole genome shotgun (WGS) entry which is preliminary data.</text>
</comment>
<dbReference type="GO" id="GO:0000049">
    <property type="term" value="F:tRNA binding"/>
    <property type="evidence" value="ECO:0007669"/>
    <property type="project" value="InterPro"/>
</dbReference>
<keyword evidence="2 3" id="KW-0819">tRNA processing</keyword>
<keyword evidence="6" id="KW-1185">Reference proteome</keyword>
<dbReference type="Pfam" id="PF10288">
    <property type="entry name" value="CTU2"/>
    <property type="match status" value="1"/>
</dbReference>
<name>A0AAN6GBW8_9BASI</name>
<evidence type="ECO:0000256" key="4">
    <source>
        <dbReference type="SAM" id="MobiDB-lite"/>
    </source>
</evidence>
<feature type="region of interest" description="Disordered" evidence="4">
    <location>
        <begin position="1"/>
        <end position="20"/>
    </location>
</feature>
<dbReference type="GO" id="GO:0016783">
    <property type="term" value="F:sulfurtransferase activity"/>
    <property type="evidence" value="ECO:0007669"/>
    <property type="project" value="TreeGrafter"/>
</dbReference>
<dbReference type="Proteomes" id="UP001176521">
    <property type="component" value="Unassembled WGS sequence"/>
</dbReference>
<sequence>MPENSASVRAGAGSSSSSSTATCVRCRTTASTLNLPQTGSYCTSCATDIFHIKAKLGLDRARGACLGYAQRSRKGKEKERALNADAIDAAQREEKGIAIGFSGSDASLMLLHAVAQYFLPDGTAAVEHEGAADAGAAKSKRKKKDTRRMDTVAFLNVLYVDQSALSRSSGDGGEAEASSAERIAELERVVQAISPSFKFVPLRLEDVFRPNTSSDIANAGDAVAAAYVSCTCAPSSSRYLLPKPSAEHLTPAQALRQLHDAINPPPSQMPRLSLPAALTRAEDLRRILTQRLLRRAAREQGACSLLLADTASGAAVRFIDAIAKGEGGKAAVEGAPAAWMNDLLICRPLREIHAQEVDFQVQTFGGRAKLATGGNYLSAKAQSTERSSIGRLTNGFIANLESNVASTVSTVTRTASKIVLDLPLATAQPEEEPTTSSSMTPVPSQNMQNGKGQSAEGRDGSEVASKPKWDPSQITFGSAAQRLIRLAEDLPRWDELMQDDAQEGQGFEQQAKACPLCGMPAQSEKAHGWKESISILATPAEVRQAADSNAPGAIDLSAVLCYGCALVLDTPPRIERGPKVAALAIRMDQTIGAMPLPKFVLDAAVKTLRHAEQESNGASNTGVSDAWPLNDLVRGLKLDASPGRVKGQESATRAVGEEEEVRLRKIDQEEMRARIGKFVLDDAEA</sequence>
<dbReference type="EMBL" id="JAPDMQ010000271">
    <property type="protein sequence ID" value="KAK0528531.1"/>
    <property type="molecule type" value="Genomic_DNA"/>
</dbReference>
<accession>A0AAN6GBW8</accession>
<evidence type="ECO:0000313" key="6">
    <source>
        <dbReference type="Proteomes" id="UP001176521"/>
    </source>
</evidence>
<keyword evidence="1 3" id="KW-0963">Cytoplasm</keyword>
<comment type="function">
    <text evidence="3">Plays a central role in 2-thiolation of mcm(5)S(2)U at tRNA wobble positions of tRNA(Lys), tRNA(Glu) and tRNA(Gln). May act by forming a heterodimer with NCS6 that ligates sulfur from thiocarboxylated URM1 onto the uridine of tRNAs at wobble position. Prior mcm(5) tRNA modification by the elongator complex is required for 2-thiolation. May also be involved in protein urmylation.</text>
</comment>
<comment type="pathway">
    <text evidence="3">tRNA modification; 5-methoxycarbonylmethyl-2-thiouridine-tRNA biosynthesis.</text>
</comment>
<dbReference type="HAMAP" id="MF_03054">
    <property type="entry name" value="CTU2"/>
    <property type="match status" value="1"/>
</dbReference>
<dbReference type="PANTHER" id="PTHR20882">
    <property type="entry name" value="CYTOPLASMIC TRNA 2-THIOLATION PROTEIN 2"/>
    <property type="match status" value="1"/>
</dbReference>
<comment type="similarity">
    <text evidence="3">Belongs to the CTU2/NCS2 family.</text>
</comment>
<evidence type="ECO:0000256" key="1">
    <source>
        <dbReference type="ARBA" id="ARBA00022490"/>
    </source>
</evidence>
<dbReference type="GO" id="GO:0016779">
    <property type="term" value="F:nucleotidyltransferase activity"/>
    <property type="evidence" value="ECO:0007669"/>
    <property type="project" value="UniProtKB-UniRule"/>
</dbReference>
<dbReference type="GO" id="GO:0032447">
    <property type="term" value="P:protein urmylation"/>
    <property type="evidence" value="ECO:0007669"/>
    <property type="project" value="UniProtKB-UniRule"/>
</dbReference>
<evidence type="ECO:0000256" key="2">
    <source>
        <dbReference type="ARBA" id="ARBA00022694"/>
    </source>
</evidence>
<feature type="region of interest" description="Disordered" evidence="4">
    <location>
        <begin position="424"/>
        <end position="472"/>
    </location>
</feature>
<comment type="subcellular location">
    <subcellularLocation>
        <location evidence="3">Cytoplasm</location>
    </subcellularLocation>
</comment>
<dbReference type="PANTHER" id="PTHR20882:SF14">
    <property type="entry name" value="CYTOPLASMIC TRNA 2-THIOLATION PROTEIN 2"/>
    <property type="match status" value="1"/>
</dbReference>
<protein>
    <recommendedName>
        <fullName evidence="3">Cytoplasmic tRNA 2-thiolation protein 2</fullName>
    </recommendedName>
</protein>
<feature type="compositionally biased region" description="Polar residues" evidence="4">
    <location>
        <begin position="442"/>
        <end position="452"/>
    </location>
</feature>
<dbReference type="AlphaFoldDB" id="A0AAN6GBW8"/>